<proteinExistence type="predicted"/>
<evidence type="ECO:0000313" key="1">
    <source>
        <dbReference type="EMBL" id="NEU74224.1"/>
    </source>
</evidence>
<accession>A0A846HC30</accession>
<sequence>MKFQIECNTNKSRQVCLICQQNLQINEARLVVCNDQGDGYGDICHQCIAKGGNWIQYQLQEFSNKLLATK</sequence>
<keyword evidence="2" id="KW-1185">Reference proteome</keyword>
<reference evidence="1 2" key="1">
    <citation type="journal article" date="2015" name="Genome Announc.">
        <title>Draft Genome Sequence of Cyanobacterium Hassallia byssoidea Strain VB512170, Isolated from Monuments in India.</title>
        <authorList>
            <person name="Singh D."/>
            <person name="Chandrababunaidu M.M."/>
            <person name="Panda A."/>
            <person name="Sen D."/>
            <person name="Bhattacharyya S."/>
            <person name="Adhikary S.P."/>
            <person name="Tripathy S."/>
        </authorList>
    </citation>
    <scope>NUCLEOTIDE SEQUENCE [LARGE SCALE GENOMIC DNA]</scope>
    <source>
        <strain evidence="1 2">VB512170</strain>
    </source>
</reference>
<protein>
    <submittedName>
        <fullName evidence="1">Uncharacterized protein</fullName>
    </submittedName>
</protein>
<dbReference type="RefSeq" id="WP_039740213.1">
    <property type="nucleotide sequence ID" value="NZ_JTCM02000037.1"/>
</dbReference>
<dbReference type="Proteomes" id="UP000031549">
    <property type="component" value="Unassembled WGS sequence"/>
</dbReference>
<organism evidence="1 2">
    <name type="scientific">Hassallia byssoidea VB512170</name>
    <dbReference type="NCBI Taxonomy" id="1304833"/>
    <lineage>
        <taxon>Bacteria</taxon>
        <taxon>Bacillati</taxon>
        <taxon>Cyanobacteriota</taxon>
        <taxon>Cyanophyceae</taxon>
        <taxon>Nostocales</taxon>
        <taxon>Tolypothrichaceae</taxon>
        <taxon>Hassallia</taxon>
    </lineage>
</organism>
<dbReference type="AlphaFoldDB" id="A0A846HC30"/>
<evidence type="ECO:0000313" key="2">
    <source>
        <dbReference type="Proteomes" id="UP000031549"/>
    </source>
</evidence>
<comment type="caution">
    <text evidence="1">The sequence shown here is derived from an EMBL/GenBank/DDBJ whole genome shotgun (WGS) entry which is preliminary data.</text>
</comment>
<name>A0A846HC30_9CYAN</name>
<dbReference type="EMBL" id="JTCM02000037">
    <property type="protein sequence ID" value="NEU74224.1"/>
    <property type="molecule type" value="Genomic_DNA"/>
</dbReference>
<gene>
    <name evidence="1" type="ORF">PI95_017070</name>
</gene>